<dbReference type="SUPFAM" id="SSF118203">
    <property type="entry name" value="Vacuolar ATP synthase subunit C"/>
    <property type="match status" value="1"/>
</dbReference>
<evidence type="ECO:0000256" key="4">
    <source>
        <dbReference type="ARBA" id="ARBA00023065"/>
    </source>
</evidence>
<evidence type="ECO:0000256" key="1">
    <source>
        <dbReference type="ARBA" id="ARBA00006138"/>
    </source>
</evidence>
<organism evidence="6">
    <name type="scientific">Vannella robusta</name>
    <dbReference type="NCBI Taxonomy" id="1487602"/>
    <lineage>
        <taxon>Eukaryota</taxon>
        <taxon>Amoebozoa</taxon>
        <taxon>Discosea</taxon>
        <taxon>Flabellinia</taxon>
        <taxon>Vannellidae</taxon>
        <taxon>Vannella</taxon>
    </lineage>
</organism>
<evidence type="ECO:0000256" key="3">
    <source>
        <dbReference type="ARBA" id="ARBA00022781"/>
    </source>
</evidence>
<evidence type="ECO:0000256" key="2">
    <source>
        <dbReference type="ARBA" id="ARBA00022448"/>
    </source>
</evidence>
<dbReference type="Gene3D" id="3.30.70.100">
    <property type="match status" value="2"/>
</dbReference>
<dbReference type="AlphaFoldDB" id="A0A7S4HZY1"/>
<keyword evidence="2 5" id="KW-0813">Transport</keyword>
<dbReference type="InterPro" id="IPR036132">
    <property type="entry name" value="Vac_ATP_synth_c_sf"/>
</dbReference>
<dbReference type="InterPro" id="IPR004907">
    <property type="entry name" value="ATPase_V1-cplx_csu"/>
</dbReference>
<comment type="subunit">
    <text evidence="5">V-ATPase is a heteromultimeric enzyme composed of a peripheral catalytic V1 complex (components A to H) attached to an integral membrane V0 proton pore complex.</text>
</comment>
<comment type="similarity">
    <text evidence="1 5">Belongs to the V-ATPase C subunit family.</text>
</comment>
<dbReference type="EMBL" id="HBKP01009340">
    <property type="protein sequence ID" value="CAE2214477.1"/>
    <property type="molecule type" value="Transcribed_RNA"/>
</dbReference>
<dbReference type="Pfam" id="PF03223">
    <property type="entry name" value="V-ATPase_C"/>
    <property type="match status" value="1"/>
</dbReference>
<keyword evidence="4 5" id="KW-0406">Ion transport</keyword>
<protein>
    <recommendedName>
        <fullName evidence="5">V-type proton ATPase subunit C</fullName>
    </recommendedName>
</protein>
<dbReference type="PANTHER" id="PTHR10137">
    <property type="entry name" value="V-TYPE PROTON ATPASE SUBUNIT C"/>
    <property type="match status" value="1"/>
</dbReference>
<dbReference type="Gene3D" id="1.20.1460.10">
    <property type="entry name" value="subunit c (vma5p) of the yeast v-atpase, domain 2"/>
    <property type="match status" value="2"/>
</dbReference>
<dbReference type="GO" id="GO:0000221">
    <property type="term" value="C:vacuolar proton-transporting V-type ATPase, V1 domain"/>
    <property type="evidence" value="ECO:0007669"/>
    <property type="project" value="TreeGrafter"/>
</dbReference>
<evidence type="ECO:0000313" key="6">
    <source>
        <dbReference type="EMBL" id="CAE2214477.1"/>
    </source>
</evidence>
<dbReference type="CDD" id="cd14785">
    <property type="entry name" value="V-ATPase_C"/>
    <property type="match status" value="1"/>
</dbReference>
<dbReference type="PANTHER" id="PTHR10137:SF0">
    <property type="entry name" value="V-TYPE PROTON ATPASE SUBUNIT C"/>
    <property type="match status" value="1"/>
</dbReference>
<name>A0A7S4HZY1_9EUKA</name>
<gene>
    <name evidence="6" type="ORF">VSP0166_LOCUS6593</name>
</gene>
<evidence type="ECO:0000256" key="5">
    <source>
        <dbReference type="RuleBase" id="RU364010"/>
    </source>
</evidence>
<reference evidence="6" key="1">
    <citation type="submission" date="2021-01" db="EMBL/GenBank/DDBJ databases">
        <authorList>
            <person name="Corre E."/>
            <person name="Pelletier E."/>
            <person name="Niang G."/>
            <person name="Scheremetjew M."/>
            <person name="Finn R."/>
            <person name="Kale V."/>
            <person name="Holt S."/>
            <person name="Cochrane G."/>
            <person name="Meng A."/>
            <person name="Brown T."/>
            <person name="Cohen L."/>
        </authorList>
    </citation>
    <scope>NUCLEOTIDE SEQUENCE</scope>
    <source>
        <strain evidence="6">DIVA3 518/3/11/1/6</strain>
    </source>
</reference>
<proteinExistence type="inferred from homology"/>
<keyword evidence="3 5" id="KW-0375">Hydrogen ion transport</keyword>
<dbReference type="Gene3D" id="3.30.70.1180">
    <property type="entry name" value="Vacuolar atp synthase subunit c, domain 1"/>
    <property type="match status" value="2"/>
</dbReference>
<dbReference type="GO" id="GO:0046961">
    <property type="term" value="F:proton-transporting ATPase activity, rotational mechanism"/>
    <property type="evidence" value="ECO:0007669"/>
    <property type="project" value="InterPro"/>
</dbReference>
<accession>A0A7S4HZY1</accession>
<comment type="function">
    <text evidence="5">Subunit of the V1 complex of vacuolar(H+)-ATPase (V-ATPase), a multisubunit enzyme composed of a peripheral complex (V1) that hydrolyzes ATP and a membrane integral complex (V0) that translocates protons. V-ATPase is responsible for acidifying and maintaining the pH of intracellular compartments and in some cell types, is targeted to the plasma membrane, where it is responsible for acidifying the extracellular environment. Subunit C is necessary for the assembly of the catalytic sector of the enzyme and is likely to have a specific function in its catalytic activity.</text>
</comment>
<sequence length="397" mass="45552">MATDLKYWIISVPSKPSRESAYSSIQQCTNGLADCSKFNVPTNLRVGTLDSLMSMSDELVKVDHMVEHTAKKIGQQIYTLRETKPEPGTIFLNIGGASLSDYIKRFQWDTAKYSVRLSVSDLTNRFQEQVSAIEEEYRQRITDFSNVAHAVAQYERSSKANLTIRDLSDIIDVDQIIDSEFLCTLFIVCNKQNVKDWEAVYESFSTDPEGDVSEGRGGRPAVVEYVVPGSLQRIFEEGDQALLCVTLLKQFKELFKQEAVKHHVTVREVKIDKENFKSGREKQEEMKKEMKEKQNKLFQWCQTNFTEVFTAWAHLKALRVHVESILRFGLPAEYVGAVIKPHKISHEKKLRSALDVPFAQHGSVHMQDMKEDVPGFASNEKFYPYVYLEMDLNYCKD</sequence>